<keyword evidence="3" id="KW-1185">Reference proteome</keyword>
<dbReference type="GO" id="GO:0019262">
    <property type="term" value="P:N-acetylneuraminate catabolic process"/>
    <property type="evidence" value="ECO:0007669"/>
    <property type="project" value="TreeGrafter"/>
</dbReference>
<evidence type="ECO:0000313" key="2">
    <source>
        <dbReference type="EMBL" id="MCW3476008.1"/>
    </source>
</evidence>
<dbReference type="GO" id="GO:0008747">
    <property type="term" value="F:N-acetylneuraminate lyase activity"/>
    <property type="evidence" value="ECO:0007669"/>
    <property type="project" value="TreeGrafter"/>
</dbReference>
<gene>
    <name evidence="2" type="ORF">OL599_15625</name>
</gene>
<dbReference type="EMBL" id="JAPDNT010000014">
    <property type="protein sequence ID" value="MCW3476008.1"/>
    <property type="molecule type" value="Genomic_DNA"/>
</dbReference>
<proteinExistence type="predicted"/>
<organism evidence="2 3">
    <name type="scientific">Limobrevibacterium gyesilva</name>
    <dbReference type="NCBI Taxonomy" id="2991712"/>
    <lineage>
        <taxon>Bacteria</taxon>
        <taxon>Pseudomonadati</taxon>
        <taxon>Pseudomonadota</taxon>
        <taxon>Alphaproteobacteria</taxon>
        <taxon>Acetobacterales</taxon>
        <taxon>Acetobacteraceae</taxon>
        <taxon>Limobrevibacterium</taxon>
    </lineage>
</organism>
<dbReference type="SUPFAM" id="SSF51569">
    <property type="entry name" value="Aldolase"/>
    <property type="match status" value="1"/>
</dbReference>
<dbReference type="PANTHER" id="PTHR42849:SF1">
    <property type="entry name" value="N-ACETYLNEURAMINATE LYASE"/>
    <property type="match status" value="1"/>
</dbReference>
<evidence type="ECO:0000313" key="3">
    <source>
        <dbReference type="Proteomes" id="UP001165679"/>
    </source>
</evidence>
<dbReference type="GO" id="GO:0005829">
    <property type="term" value="C:cytosol"/>
    <property type="evidence" value="ECO:0007669"/>
    <property type="project" value="TreeGrafter"/>
</dbReference>
<evidence type="ECO:0000256" key="1">
    <source>
        <dbReference type="ARBA" id="ARBA00023239"/>
    </source>
</evidence>
<comment type="caution">
    <text evidence="2">The sequence shown here is derived from an EMBL/GenBank/DDBJ whole genome shotgun (WGS) entry which is preliminary data.</text>
</comment>
<dbReference type="Gene3D" id="3.20.20.70">
    <property type="entry name" value="Aldolase class I"/>
    <property type="match status" value="1"/>
</dbReference>
<dbReference type="Pfam" id="PF00701">
    <property type="entry name" value="DHDPS"/>
    <property type="match status" value="1"/>
</dbReference>
<dbReference type="PANTHER" id="PTHR42849">
    <property type="entry name" value="N-ACETYLNEURAMINATE LYASE"/>
    <property type="match status" value="1"/>
</dbReference>
<dbReference type="InterPro" id="IPR013785">
    <property type="entry name" value="Aldolase_TIM"/>
</dbReference>
<reference evidence="2" key="2">
    <citation type="submission" date="2022-10" db="EMBL/GenBank/DDBJ databases">
        <authorList>
            <person name="Trinh H.N."/>
        </authorList>
    </citation>
    <scope>NUCLEOTIDE SEQUENCE</scope>
    <source>
        <strain evidence="2">RN2-1</strain>
    </source>
</reference>
<name>A0AA41YPT3_9PROT</name>
<accession>A0AA41YPT3</accession>
<dbReference type="InterPro" id="IPR002220">
    <property type="entry name" value="DapA-like"/>
</dbReference>
<protein>
    <submittedName>
        <fullName evidence="2">Dihydrodipicolinate synthase family protein</fullName>
    </submittedName>
</protein>
<reference evidence="2" key="1">
    <citation type="submission" date="2022-09" db="EMBL/GenBank/DDBJ databases">
        <title>Rhodovastum sp. nov. RN2-1 isolated from soil in Seongnam, South Korea.</title>
        <authorList>
            <person name="Le N.T."/>
        </authorList>
    </citation>
    <scope>NUCLEOTIDE SEQUENCE</scope>
    <source>
        <strain evidence="2">RN2-1</strain>
    </source>
</reference>
<dbReference type="Proteomes" id="UP001165679">
    <property type="component" value="Unassembled WGS sequence"/>
</dbReference>
<dbReference type="AlphaFoldDB" id="A0AA41YPT3"/>
<keyword evidence="1" id="KW-0456">Lyase</keyword>
<dbReference type="SMART" id="SM01130">
    <property type="entry name" value="DHDPS"/>
    <property type="match status" value="1"/>
</dbReference>
<dbReference type="CDD" id="cd00408">
    <property type="entry name" value="DHDPS-like"/>
    <property type="match status" value="1"/>
</dbReference>
<sequence>MTIPEKLPYPDRMETSFEGIWPILYAFFTAQDRLDRAAMRRQTEICVAGGGRGMAVLGLATEVAKLSTAERRAVVEWAAEDLDGRIPLAVTIFGATPEEQSEAVAHAAANGAALAILQPPRDPAMTEAALQRFFGRVMDRSPVTMAIQNAPEFLGIGLSPPAIAELSRRHGNFRVLKGEGPAVLMARVVAETEGRLAVFNGRGGLELPDNLRAGCAGLIPAPDCFEAQVRIYDAMRRGDAAEAERLYREILPAIVFVMQSIDHLICYGKRLVAARMGLAQVHDRAPGLAPTPFGEAAISRFAARLGPYGA</sequence>